<dbReference type="InParanoid" id="G4TRJ8"/>
<dbReference type="Proteomes" id="UP000007148">
    <property type="component" value="Unassembled WGS sequence"/>
</dbReference>
<feature type="compositionally biased region" description="Polar residues" evidence="1">
    <location>
        <begin position="1"/>
        <end position="10"/>
    </location>
</feature>
<keyword evidence="3" id="KW-1185">Reference proteome</keyword>
<protein>
    <submittedName>
        <fullName evidence="2">Uncharacterized protein</fullName>
    </submittedName>
</protein>
<organism evidence="2 3">
    <name type="scientific">Serendipita indica (strain DSM 11827)</name>
    <name type="common">Root endophyte fungus</name>
    <name type="synonym">Piriformospora indica</name>
    <dbReference type="NCBI Taxonomy" id="1109443"/>
    <lineage>
        <taxon>Eukaryota</taxon>
        <taxon>Fungi</taxon>
        <taxon>Dikarya</taxon>
        <taxon>Basidiomycota</taxon>
        <taxon>Agaricomycotina</taxon>
        <taxon>Agaricomycetes</taxon>
        <taxon>Sebacinales</taxon>
        <taxon>Serendipitaceae</taxon>
        <taxon>Serendipita</taxon>
    </lineage>
</organism>
<evidence type="ECO:0000313" key="2">
    <source>
        <dbReference type="EMBL" id="CCA73941.1"/>
    </source>
</evidence>
<dbReference type="Pfam" id="PF10315">
    <property type="entry name" value="Aim19"/>
    <property type="match status" value="1"/>
</dbReference>
<reference evidence="2 3" key="1">
    <citation type="journal article" date="2011" name="PLoS Pathog.">
        <title>Endophytic Life Strategies Decoded by Genome and Transcriptome Analyses of the Mutualistic Root Symbiont Piriformospora indica.</title>
        <authorList>
            <person name="Zuccaro A."/>
            <person name="Lahrmann U."/>
            <person name="Guldener U."/>
            <person name="Langen G."/>
            <person name="Pfiffi S."/>
            <person name="Biedenkopf D."/>
            <person name="Wong P."/>
            <person name="Samans B."/>
            <person name="Grimm C."/>
            <person name="Basiewicz M."/>
            <person name="Murat C."/>
            <person name="Martin F."/>
            <person name="Kogel K.H."/>
        </authorList>
    </citation>
    <scope>NUCLEOTIDE SEQUENCE [LARGE SCALE GENOMIC DNA]</scope>
    <source>
        <strain evidence="2 3">DSM 11827</strain>
    </source>
</reference>
<dbReference type="OrthoDB" id="5554402at2759"/>
<comment type="caution">
    <text evidence="2">The sequence shown here is derived from an EMBL/GenBank/DDBJ whole genome shotgun (WGS) entry which is preliminary data.</text>
</comment>
<evidence type="ECO:0000256" key="1">
    <source>
        <dbReference type="SAM" id="MobiDB-lite"/>
    </source>
</evidence>
<accession>G4TRJ8</accession>
<dbReference type="InterPro" id="IPR019419">
    <property type="entry name" value="AIM19"/>
</dbReference>
<dbReference type="AlphaFoldDB" id="G4TRJ8"/>
<sequence length="210" mass="22188">MGWWPFSSSSQKRETKEAPNNPGATSLSSQTSSVPAQTSQSGSTEERPALAGLTRSPQLSEEGTKVKEQGFNPYGTLIGGNTASLQKQLSHKIWPNGVSEYPAWALSALFLGSSPLPTSMVPGMTPRLARLVFGAAFAMSGVAMRSGDTWNGASIATWWAFSHVIFASITKSTRKEIAKKTGKPLARPSPLAWVVTSASLATGLAYGVTL</sequence>
<name>G4TRJ8_SERID</name>
<dbReference type="HOGENOM" id="CLU_1355392_0_0_1"/>
<feature type="region of interest" description="Disordered" evidence="1">
    <location>
        <begin position="1"/>
        <end position="64"/>
    </location>
</feature>
<feature type="compositionally biased region" description="Polar residues" evidence="1">
    <location>
        <begin position="22"/>
        <end position="43"/>
    </location>
</feature>
<dbReference type="EMBL" id="CAFZ01000265">
    <property type="protein sequence ID" value="CCA73941.1"/>
    <property type="molecule type" value="Genomic_DNA"/>
</dbReference>
<evidence type="ECO:0000313" key="3">
    <source>
        <dbReference type="Proteomes" id="UP000007148"/>
    </source>
</evidence>
<proteinExistence type="predicted"/>
<gene>
    <name evidence="2" type="ORF">PIIN_07894</name>
</gene>